<comment type="caution">
    <text evidence="2">The sequence shown here is derived from an EMBL/GenBank/DDBJ whole genome shotgun (WGS) entry which is preliminary data.</text>
</comment>
<proteinExistence type="predicted"/>
<sequence>MFSKNPSSPVPRPDRLAGSPVVGRGSQWWLVTGSGAILSTDPVFTGELDRFAAAMAAADQAVAELRADRGRR</sequence>
<keyword evidence="3" id="KW-1185">Reference proteome</keyword>
<protein>
    <submittedName>
        <fullName evidence="2">Uncharacterized protein</fullName>
    </submittedName>
</protein>
<evidence type="ECO:0000256" key="1">
    <source>
        <dbReference type="SAM" id="MobiDB-lite"/>
    </source>
</evidence>
<dbReference type="Proteomes" id="UP001500037">
    <property type="component" value="Unassembled WGS sequence"/>
</dbReference>
<accession>A0ABP4DW07</accession>
<name>A0ABP4DW07_9ACTN</name>
<evidence type="ECO:0000313" key="3">
    <source>
        <dbReference type="Proteomes" id="UP001500037"/>
    </source>
</evidence>
<evidence type="ECO:0000313" key="2">
    <source>
        <dbReference type="EMBL" id="GAA1070009.1"/>
    </source>
</evidence>
<gene>
    <name evidence="2" type="ORF">GCM10009665_77910</name>
</gene>
<reference evidence="3" key="1">
    <citation type="journal article" date="2019" name="Int. J. Syst. Evol. Microbiol.">
        <title>The Global Catalogue of Microorganisms (GCM) 10K type strain sequencing project: providing services to taxonomists for standard genome sequencing and annotation.</title>
        <authorList>
            <consortium name="The Broad Institute Genomics Platform"/>
            <consortium name="The Broad Institute Genome Sequencing Center for Infectious Disease"/>
            <person name="Wu L."/>
            <person name="Ma J."/>
        </authorList>
    </citation>
    <scope>NUCLEOTIDE SEQUENCE [LARGE SCALE GENOMIC DNA]</scope>
    <source>
        <strain evidence="3">JCM 13004</strain>
    </source>
</reference>
<dbReference type="EMBL" id="BAAALF010000369">
    <property type="protein sequence ID" value="GAA1070009.1"/>
    <property type="molecule type" value="Genomic_DNA"/>
</dbReference>
<feature type="region of interest" description="Disordered" evidence="1">
    <location>
        <begin position="1"/>
        <end position="20"/>
    </location>
</feature>
<organism evidence="2 3">
    <name type="scientific">Kitasatospora nipponensis</name>
    <dbReference type="NCBI Taxonomy" id="258049"/>
    <lineage>
        <taxon>Bacteria</taxon>
        <taxon>Bacillati</taxon>
        <taxon>Actinomycetota</taxon>
        <taxon>Actinomycetes</taxon>
        <taxon>Kitasatosporales</taxon>
        <taxon>Streptomycetaceae</taxon>
        <taxon>Kitasatospora</taxon>
    </lineage>
</organism>